<dbReference type="EMBL" id="UINC01011404">
    <property type="protein sequence ID" value="SVA50354.1"/>
    <property type="molecule type" value="Genomic_DNA"/>
</dbReference>
<dbReference type="Pfam" id="PF00848">
    <property type="entry name" value="Ring_hydroxyl_A"/>
    <property type="match status" value="1"/>
</dbReference>
<evidence type="ECO:0000259" key="8">
    <source>
        <dbReference type="PROSITE" id="PS51296"/>
    </source>
</evidence>
<accession>A0A381WD32</accession>
<reference evidence="9" key="1">
    <citation type="submission" date="2018-05" db="EMBL/GenBank/DDBJ databases">
        <authorList>
            <person name="Lanie J.A."/>
            <person name="Ng W.-L."/>
            <person name="Kazmierczak K.M."/>
            <person name="Andrzejewski T.M."/>
            <person name="Davidsen T.M."/>
            <person name="Wayne K.J."/>
            <person name="Tettelin H."/>
            <person name="Glass J.I."/>
            <person name="Rusch D."/>
            <person name="Podicherti R."/>
            <person name="Tsui H.-C.T."/>
            <person name="Winkler M.E."/>
        </authorList>
    </citation>
    <scope>NUCLEOTIDE SEQUENCE</scope>
</reference>
<evidence type="ECO:0000256" key="7">
    <source>
        <dbReference type="ARBA" id="ARBA00023027"/>
    </source>
</evidence>
<gene>
    <name evidence="9" type="ORF">METZ01_LOCUS103208</name>
</gene>
<dbReference type="SUPFAM" id="SSF55961">
    <property type="entry name" value="Bet v1-like"/>
    <property type="match status" value="1"/>
</dbReference>
<protein>
    <recommendedName>
        <fullName evidence="8">Rieske domain-containing protein</fullName>
    </recommendedName>
</protein>
<dbReference type="GO" id="GO:0016491">
    <property type="term" value="F:oxidoreductase activity"/>
    <property type="evidence" value="ECO:0007669"/>
    <property type="project" value="UniProtKB-KW"/>
</dbReference>
<proteinExistence type="predicted"/>
<dbReference type="InterPro" id="IPR036922">
    <property type="entry name" value="Rieske_2Fe-2S_sf"/>
</dbReference>
<dbReference type="AlphaFoldDB" id="A0A381WD32"/>
<dbReference type="InterPro" id="IPR017941">
    <property type="entry name" value="Rieske_2Fe-2S"/>
</dbReference>
<comment type="cofactor">
    <cofactor evidence="1">
        <name>Fe cation</name>
        <dbReference type="ChEBI" id="CHEBI:24875"/>
    </cofactor>
</comment>
<evidence type="ECO:0000256" key="6">
    <source>
        <dbReference type="ARBA" id="ARBA00023014"/>
    </source>
</evidence>
<dbReference type="Gene3D" id="2.102.10.10">
    <property type="entry name" value="Rieske [2Fe-2S] iron-sulphur domain"/>
    <property type="match status" value="1"/>
</dbReference>
<organism evidence="9">
    <name type="scientific">marine metagenome</name>
    <dbReference type="NCBI Taxonomy" id="408172"/>
    <lineage>
        <taxon>unclassified sequences</taxon>
        <taxon>metagenomes</taxon>
        <taxon>ecological metagenomes</taxon>
    </lineage>
</organism>
<dbReference type="InterPro" id="IPR001663">
    <property type="entry name" value="Rng_hydr_dOase-A"/>
</dbReference>
<keyword evidence="5" id="KW-0408">Iron</keyword>
<keyword evidence="3" id="KW-0479">Metal-binding</keyword>
<evidence type="ECO:0000256" key="3">
    <source>
        <dbReference type="ARBA" id="ARBA00022723"/>
    </source>
</evidence>
<dbReference type="GO" id="GO:0051537">
    <property type="term" value="F:2 iron, 2 sulfur cluster binding"/>
    <property type="evidence" value="ECO:0007669"/>
    <property type="project" value="UniProtKB-KW"/>
</dbReference>
<name>A0A381WD32_9ZZZZ</name>
<feature type="domain" description="Rieske" evidence="8">
    <location>
        <begin position="61"/>
        <end position="171"/>
    </location>
</feature>
<keyword evidence="6" id="KW-0411">Iron-sulfur</keyword>
<dbReference type="Pfam" id="PF00355">
    <property type="entry name" value="Rieske"/>
    <property type="match status" value="1"/>
</dbReference>
<dbReference type="PROSITE" id="PS51296">
    <property type="entry name" value="RIESKE"/>
    <property type="match status" value="1"/>
</dbReference>
<dbReference type="CDD" id="cd00680">
    <property type="entry name" value="RHO_alpha_C"/>
    <property type="match status" value="1"/>
</dbReference>
<feature type="non-terminal residue" evidence="9">
    <location>
        <position position="342"/>
    </location>
</feature>
<dbReference type="SUPFAM" id="SSF50022">
    <property type="entry name" value="ISP domain"/>
    <property type="match status" value="1"/>
</dbReference>
<dbReference type="PRINTS" id="PR00090">
    <property type="entry name" value="RNGDIOXGNASE"/>
</dbReference>
<dbReference type="PANTHER" id="PTHR43756">
    <property type="entry name" value="CHOLINE MONOOXYGENASE, CHLOROPLASTIC"/>
    <property type="match status" value="1"/>
</dbReference>
<dbReference type="CDD" id="cd03469">
    <property type="entry name" value="Rieske_RO_Alpha_N"/>
    <property type="match status" value="1"/>
</dbReference>
<evidence type="ECO:0000256" key="4">
    <source>
        <dbReference type="ARBA" id="ARBA00023002"/>
    </source>
</evidence>
<dbReference type="GO" id="GO:0005506">
    <property type="term" value="F:iron ion binding"/>
    <property type="evidence" value="ECO:0007669"/>
    <property type="project" value="InterPro"/>
</dbReference>
<dbReference type="InterPro" id="IPR015881">
    <property type="entry name" value="ARHD_Rieske_2Fe_2S"/>
</dbReference>
<evidence type="ECO:0000313" key="9">
    <source>
        <dbReference type="EMBL" id="SVA50354.1"/>
    </source>
</evidence>
<evidence type="ECO:0000256" key="5">
    <source>
        <dbReference type="ARBA" id="ARBA00023004"/>
    </source>
</evidence>
<sequence>MFDESQYPYIQAKSSGGLWVMSVITGTERPDLPDTHYIDNRIFTDESIFAREQETIFATAWLFVTHETEVANPGDFRVCSVAGKPILLVRGEDGVLRGFYNVCRHRGAPVVRDSAGNTSGFQCFYHLWTYGLDGRCTGIAKPEGYARVKLDKDDYPLIPVRVDVLAGLVFVCLSDETEGLEDFIGDIIEPVRAPLSDSPLMVFHYHKAAVATNWKLWQDNNSERYHSLMHFINRKTMPWVIGKSSAMKLNIFNKGHSGYWSDGSATVDYGAGDYATVSIGTLPGMKKNEMRVINLFPDVMINIRSNVVRIDRMVPLTPGRTIVEWRGLGQTTNDADLVAEQL</sequence>
<dbReference type="PANTHER" id="PTHR43756:SF5">
    <property type="entry name" value="CHOLINE MONOOXYGENASE, CHLOROPLASTIC"/>
    <property type="match status" value="1"/>
</dbReference>
<evidence type="ECO:0000256" key="1">
    <source>
        <dbReference type="ARBA" id="ARBA00001962"/>
    </source>
</evidence>
<keyword evidence="7" id="KW-0520">NAD</keyword>
<evidence type="ECO:0000256" key="2">
    <source>
        <dbReference type="ARBA" id="ARBA00022714"/>
    </source>
</evidence>
<dbReference type="PROSITE" id="PS00570">
    <property type="entry name" value="RING_HYDROXYL_ALPHA"/>
    <property type="match status" value="1"/>
</dbReference>
<keyword evidence="4" id="KW-0560">Oxidoreductase</keyword>
<dbReference type="InterPro" id="IPR015879">
    <property type="entry name" value="Ring_hydroxy_dOase_asu_C_dom"/>
</dbReference>
<dbReference type="Gene3D" id="3.90.380.10">
    <property type="entry name" value="Naphthalene 1,2-dioxygenase Alpha Subunit, Chain A, domain 1"/>
    <property type="match status" value="1"/>
</dbReference>
<keyword evidence="2" id="KW-0001">2Fe-2S</keyword>